<dbReference type="Proteomes" id="UP001589748">
    <property type="component" value="Unassembled WGS sequence"/>
</dbReference>
<feature type="compositionally biased region" description="Low complexity" evidence="1">
    <location>
        <begin position="49"/>
        <end position="58"/>
    </location>
</feature>
<gene>
    <name evidence="2" type="ORF">ACFFVI_07255</name>
</gene>
<protein>
    <submittedName>
        <fullName evidence="2">Uncharacterized protein</fullName>
    </submittedName>
</protein>
<evidence type="ECO:0000256" key="1">
    <source>
        <dbReference type="SAM" id="MobiDB-lite"/>
    </source>
</evidence>
<sequence length="132" mass="13800">MAGGRWSKSYEDRYRAARRRGEPSPFAGPTTGPTTGPDGGTAVPHPARDPAGTPTGPTGPTGGAPDPGPELSAGRHCWVLGPAEDPGPFPGVLLAWRREGPTWFGRVAFVRLDGRGRPVLTDGWIPATALRP</sequence>
<keyword evidence="3" id="KW-1185">Reference proteome</keyword>
<dbReference type="RefSeq" id="WP_380135811.1">
    <property type="nucleotide sequence ID" value="NZ_JBHLUI010000003.1"/>
</dbReference>
<accession>A0ABV5LRV1</accession>
<name>A0ABV5LRV1_9ACTN</name>
<comment type="caution">
    <text evidence="2">The sequence shown here is derived from an EMBL/GenBank/DDBJ whole genome shotgun (WGS) entry which is preliminary data.</text>
</comment>
<organism evidence="2 3">
    <name type="scientific">Kineococcus gynurae</name>
    <dbReference type="NCBI Taxonomy" id="452979"/>
    <lineage>
        <taxon>Bacteria</taxon>
        <taxon>Bacillati</taxon>
        <taxon>Actinomycetota</taxon>
        <taxon>Actinomycetes</taxon>
        <taxon>Kineosporiales</taxon>
        <taxon>Kineosporiaceae</taxon>
        <taxon>Kineococcus</taxon>
    </lineage>
</organism>
<feature type="region of interest" description="Disordered" evidence="1">
    <location>
        <begin position="1"/>
        <end position="75"/>
    </location>
</feature>
<reference evidence="2 3" key="1">
    <citation type="submission" date="2024-09" db="EMBL/GenBank/DDBJ databases">
        <authorList>
            <person name="Sun Q."/>
            <person name="Mori K."/>
        </authorList>
    </citation>
    <scope>NUCLEOTIDE SEQUENCE [LARGE SCALE GENOMIC DNA]</scope>
    <source>
        <strain evidence="2 3">TISTR 1856</strain>
    </source>
</reference>
<evidence type="ECO:0000313" key="3">
    <source>
        <dbReference type="Proteomes" id="UP001589748"/>
    </source>
</evidence>
<dbReference type="EMBL" id="JBHMDM010000004">
    <property type="protein sequence ID" value="MFB9376763.1"/>
    <property type="molecule type" value="Genomic_DNA"/>
</dbReference>
<evidence type="ECO:0000313" key="2">
    <source>
        <dbReference type="EMBL" id="MFB9376763.1"/>
    </source>
</evidence>
<feature type="compositionally biased region" description="Basic and acidic residues" evidence="1">
    <location>
        <begin position="8"/>
        <end position="22"/>
    </location>
</feature>
<proteinExistence type="predicted"/>